<dbReference type="EMBL" id="WJQU01000002">
    <property type="protein sequence ID" value="KAJ6640837.1"/>
    <property type="molecule type" value="Genomic_DNA"/>
</dbReference>
<evidence type="ECO:0000313" key="1">
    <source>
        <dbReference type="EMBL" id="KAJ6640837.1"/>
    </source>
</evidence>
<proteinExistence type="predicted"/>
<dbReference type="AlphaFoldDB" id="A0A9Q0MZD3"/>
<name>A0A9Q0MZD3_9DIPT</name>
<organism evidence="1 2">
    <name type="scientific">Pseudolycoriella hygida</name>
    <dbReference type="NCBI Taxonomy" id="35572"/>
    <lineage>
        <taxon>Eukaryota</taxon>
        <taxon>Metazoa</taxon>
        <taxon>Ecdysozoa</taxon>
        <taxon>Arthropoda</taxon>
        <taxon>Hexapoda</taxon>
        <taxon>Insecta</taxon>
        <taxon>Pterygota</taxon>
        <taxon>Neoptera</taxon>
        <taxon>Endopterygota</taxon>
        <taxon>Diptera</taxon>
        <taxon>Nematocera</taxon>
        <taxon>Sciaroidea</taxon>
        <taxon>Sciaridae</taxon>
        <taxon>Pseudolycoriella</taxon>
    </lineage>
</organism>
<reference evidence="1" key="1">
    <citation type="submission" date="2022-07" db="EMBL/GenBank/DDBJ databases">
        <authorList>
            <person name="Trinca V."/>
            <person name="Uliana J.V.C."/>
            <person name="Torres T.T."/>
            <person name="Ward R.J."/>
            <person name="Monesi N."/>
        </authorList>
    </citation>
    <scope>NUCLEOTIDE SEQUENCE</scope>
    <source>
        <strain evidence="1">HSMRA1968</strain>
        <tissue evidence="1">Whole embryos</tissue>
    </source>
</reference>
<comment type="caution">
    <text evidence="1">The sequence shown here is derived from an EMBL/GenBank/DDBJ whole genome shotgun (WGS) entry which is preliminary data.</text>
</comment>
<accession>A0A9Q0MZD3</accession>
<sequence length="104" mass="11955">MKFSCSVVKKVQMAQMIHQNRESKEYMDLLPSRTCYKSRDSGEKDQKGVIKNKKKKERVTLFPLPNPGGMDRCFENGRGWINLSLLTKAMTSADLIKVETEIEN</sequence>
<protein>
    <submittedName>
        <fullName evidence="1">Uncharacterized protein</fullName>
    </submittedName>
</protein>
<evidence type="ECO:0000313" key="2">
    <source>
        <dbReference type="Proteomes" id="UP001151699"/>
    </source>
</evidence>
<keyword evidence="2" id="KW-1185">Reference proteome</keyword>
<gene>
    <name evidence="1" type="ORF">Bhyg_05770</name>
</gene>
<dbReference type="Proteomes" id="UP001151699">
    <property type="component" value="Chromosome B"/>
</dbReference>